<accession>A0A8B7P118</accession>
<evidence type="ECO:0000256" key="8">
    <source>
        <dbReference type="ARBA" id="ARBA00023289"/>
    </source>
</evidence>
<evidence type="ECO:0000256" key="7">
    <source>
        <dbReference type="ARBA" id="ARBA00023288"/>
    </source>
</evidence>
<protein>
    <submittedName>
        <fullName evidence="11">Ras-related protein Rap1-like</fullName>
    </submittedName>
</protein>
<dbReference type="PANTHER" id="PTHR46149:SF7">
    <property type="entry name" value="GTP-BINDING PROTEIN DI-RAS2"/>
    <property type="match status" value="1"/>
</dbReference>
<evidence type="ECO:0000256" key="4">
    <source>
        <dbReference type="ARBA" id="ARBA00022741"/>
    </source>
</evidence>
<dbReference type="PRINTS" id="PR00449">
    <property type="entry name" value="RASTRNSFRMNG"/>
</dbReference>
<dbReference type="NCBIfam" id="TIGR00231">
    <property type="entry name" value="small_GTP"/>
    <property type="match status" value="1"/>
</dbReference>
<keyword evidence="8" id="KW-0636">Prenylation</keyword>
<name>A0A8B7P118_HYAAZ</name>
<comment type="similarity">
    <text evidence="9">Belongs to the small GTPase superfamily. RasD family.</text>
</comment>
<dbReference type="OrthoDB" id="265044at2759"/>
<sequence>MGDTEHRIRLVLLGGAGVGKSSIIKRFLYNLYSDKYKSTVEDLYNRDYDIGPITLKVDILDTAGDYQFPAMRRLSIANAHAFLLVYSISEESSFETVQQCIEEIREQRADFEDLPIVIAGNKMDLEIERRIFKEDVTEWTSKNAYTFRCRVLECSAKENLHIRDIFRTFLRIGRLPAPQDESACGGIPDGLRLGGFRRQSSAYSKNRPARSALNAGILDASKHEVTLTQSGPQTGVDQCYVGSQLVL</sequence>
<gene>
    <name evidence="11" type="primary">LOC108676172</name>
</gene>
<dbReference type="PANTHER" id="PTHR46149">
    <property type="entry name" value="MIP08469P"/>
    <property type="match status" value="1"/>
</dbReference>
<dbReference type="PROSITE" id="PS51421">
    <property type="entry name" value="RAS"/>
    <property type="match status" value="1"/>
</dbReference>
<dbReference type="SMART" id="SM00173">
    <property type="entry name" value="RAS"/>
    <property type="match status" value="1"/>
</dbReference>
<dbReference type="CDD" id="cd00876">
    <property type="entry name" value="Ras"/>
    <property type="match status" value="1"/>
</dbReference>
<reference evidence="11" key="1">
    <citation type="submission" date="2025-08" db="UniProtKB">
        <authorList>
            <consortium name="RefSeq"/>
        </authorList>
    </citation>
    <scope>IDENTIFICATION</scope>
    <source>
        <tissue evidence="11">Whole organism</tissue>
    </source>
</reference>
<keyword evidence="7" id="KW-0449">Lipoprotein</keyword>
<dbReference type="InterPro" id="IPR027417">
    <property type="entry name" value="P-loop_NTPase"/>
</dbReference>
<keyword evidence="6" id="KW-0472">Membrane</keyword>
<dbReference type="KEGG" id="hazt:108676172"/>
<dbReference type="GeneID" id="108676172"/>
<keyword evidence="4" id="KW-0547">Nucleotide-binding</keyword>
<dbReference type="InterPro" id="IPR001806">
    <property type="entry name" value="Small_GTPase"/>
</dbReference>
<dbReference type="Gene3D" id="3.40.50.300">
    <property type="entry name" value="P-loop containing nucleotide triphosphate hydrolases"/>
    <property type="match status" value="1"/>
</dbReference>
<dbReference type="PROSITE" id="PS51419">
    <property type="entry name" value="RAB"/>
    <property type="match status" value="1"/>
</dbReference>
<dbReference type="Proteomes" id="UP000694843">
    <property type="component" value="Unplaced"/>
</dbReference>
<dbReference type="InterPro" id="IPR052236">
    <property type="entry name" value="Small_GTPase_RasD"/>
</dbReference>
<dbReference type="SUPFAM" id="SSF52540">
    <property type="entry name" value="P-loop containing nucleoside triphosphate hydrolases"/>
    <property type="match status" value="1"/>
</dbReference>
<dbReference type="GO" id="GO:0005525">
    <property type="term" value="F:GTP binding"/>
    <property type="evidence" value="ECO:0007669"/>
    <property type="project" value="UniProtKB-KW"/>
</dbReference>
<evidence type="ECO:0000256" key="6">
    <source>
        <dbReference type="ARBA" id="ARBA00023136"/>
    </source>
</evidence>
<keyword evidence="5" id="KW-0342">GTP-binding</keyword>
<keyword evidence="3" id="KW-0488">Methylation</keyword>
<evidence type="ECO:0000313" key="11">
    <source>
        <dbReference type="RefSeq" id="XP_018019713.1"/>
    </source>
</evidence>
<dbReference type="FunFam" id="3.40.50.300:FF:000475">
    <property type="entry name" value="GTP-binding protein Rhes"/>
    <property type="match status" value="1"/>
</dbReference>
<dbReference type="SMART" id="SM00175">
    <property type="entry name" value="RAB"/>
    <property type="match status" value="1"/>
</dbReference>
<evidence type="ECO:0000256" key="9">
    <source>
        <dbReference type="ARBA" id="ARBA00038061"/>
    </source>
</evidence>
<dbReference type="RefSeq" id="XP_018019713.1">
    <property type="nucleotide sequence ID" value="XM_018164224.1"/>
</dbReference>
<evidence type="ECO:0000256" key="3">
    <source>
        <dbReference type="ARBA" id="ARBA00022481"/>
    </source>
</evidence>
<keyword evidence="10" id="KW-1185">Reference proteome</keyword>
<dbReference type="SMART" id="SM00174">
    <property type="entry name" value="RHO"/>
    <property type="match status" value="1"/>
</dbReference>
<keyword evidence="2" id="KW-1003">Cell membrane</keyword>
<evidence type="ECO:0000313" key="10">
    <source>
        <dbReference type="Proteomes" id="UP000694843"/>
    </source>
</evidence>
<dbReference type="AlphaFoldDB" id="A0A8B7P118"/>
<evidence type="ECO:0000256" key="2">
    <source>
        <dbReference type="ARBA" id="ARBA00022475"/>
    </source>
</evidence>
<dbReference type="Pfam" id="PF00071">
    <property type="entry name" value="Ras"/>
    <property type="match status" value="1"/>
</dbReference>
<dbReference type="InterPro" id="IPR005225">
    <property type="entry name" value="Small_GTP-bd"/>
</dbReference>
<evidence type="ECO:0000256" key="5">
    <source>
        <dbReference type="ARBA" id="ARBA00023134"/>
    </source>
</evidence>
<evidence type="ECO:0000256" key="1">
    <source>
        <dbReference type="ARBA" id="ARBA00004193"/>
    </source>
</evidence>
<dbReference type="GO" id="GO:0003924">
    <property type="term" value="F:GTPase activity"/>
    <property type="evidence" value="ECO:0007669"/>
    <property type="project" value="InterPro"/>
</dbReference>
<proteinExistence type="inferred from homology"/>
<dbReference type="PROSITE" id="PS51420">
    <property type="entry name" value="RHO"/>
    <property type="match status" value="1"/>
</dbReference>
<dbReference type="OMA" id="LIVREAW"/>
<organism evidence="10 11">
    <name type="scientific">Hyalella azteca</name>
    <name type="common">Amphipod</name>
    <dbReference type="NCBI Taxonomy" id="294128"/>
    <lineage>
        <taxon>Eukaryota</taxon>
        <taxon>Metazoa</taxon>
        <taxon>Ecdysozoa</taxon>
        <taxon>Arthropoda</taxon>
        <taxon>Crustacea</taxon>
        <taxon>Multicrustacea</taxon>
        <taxon>Malacostraca</taxon>
        <taxon>Eumalacostraca</taxon>
        <taxon>Peracarida</taxon>
        <taxon>Amphipoda</taxon>
        <taxon>Senticaudata</taxon>
        <taxon>Talitrida</taxon>
        <taxon>Talitroidea</taxon>
        <taxon>Hyalellidae</taxon>
        <taxon>Hyalella</taxon>
    </lineage>
</organism>
<comment type="subcellular location">
    <subcellularLocation>
        <location evidence="1">Cell membrane</location>
        <topology evidence="1">Lipid-anchor</topology>
    </subcellularLocation>
</comment>
<dbReference type="GO" id="GO:0005886">
    <property type="term" value="C:plasma membrane"/>
    <property type="evidence" value="ECO:0007669"/>
    <property type="project" value="UniProtKB-SubCell"/>
</dbReference>